<keyword evidence="7 9" id="KW-0573">Peptidoglycan synthesis</keyword>
<dbReference type="UniPathway" id="UPA00219"/>
<dbReference type="Gene3D" id="2.40.440.10">
    <property type="entry name" value="L,D-transpeptidase catalytic domain-like"/>
    <property type="match status" value="1"/>
</dbReference>
<evidence type="ECO:0000256" key="1">
    <source>
        <dbReference type="ARBA" id="ARBA00004752"/>
    </source>
</evidence>
<keyword evidence="10" id="KW-0732">Signal</keyword>
<reference evidence="12 13" key="1">
    <citation type="submission" date="2020-08" db="EMBL/GenBank/DDBJ databases">
        <title>Genomic Encyclopedia of Type Strains, Phase IV (KMG-IV): sequencing the most valuable type-strain genomes for metagenomic binning, comparative biology and taxonomic classification.</title>
        <authorList>
            <person name="Goeker M."/>
        </authorList>
    </citation>
    <scope>NUCLEOTIDE SEQUENCE [LARGE SCALE GENOMIC DNA]</scope>
    <source>
        <strain evidence="12 13">DSM 29007</strain>
    </source>
</reference>
<keyword evidence="5" id="KW-0378">Hydrolase</keyword>
<evidence type="ECO:0000256" key="3">
    <source>
        <dbReference type="ARBA" id="ARBA00022676"/>
    </source>
</evidence>
<dbReference type="GO" id="GO:0016757">
    <property type="term" value="F:glycosyltransferase activity"/>
    <property type="evidence" value="ECO:0007669"/>
    <property type="project" value="UniProtKB-KW"/>
</dbReference>
<accession>A0A841GY31</accession>
<evidence type="ECO:0000256" key="6">
    <source>
        <dbReference type="ARBA" id="ARBA00022960"/>
    </source>
</evidence>
<name>A0A841GY31_9BACT</name>
<dbReference type="InterPro" id="IPR038063">
    <property type="entry name" value="Transpep_catalytic_dom"/>
</dbReference>
<comment type="caution">
    <text evidence="12">The sequence shown here is derived from an EMBL/GenBank/DDBJ whole genome shotgun (WGS) entry which is preliminary data.</text>
</comment>
<comment type="similarity">
    <text evidence="2">Belongs to the YkuD family.</text>
</comment>
<protein>
    <recommendedName>
        <fullName evidence="11">L,D-TPase catalytic domain-containing protein</fullName>
    </recommendedName>
</protein>
<dbReference type="PANTHER" id="PTHR30582">
    <property type="entry name" value="L,D-TRANSPEPTIDASE"/>
    <property type="match status" value="1"/>
</dbReference>
<feature type="domain" description="L,D-TPase catalytic" evidence="11">
    <location>
        <begin position="53"/>
        <end position="195"/>
    </location>
</feature>
<dbReference type="RefSeq" id="WP_170034491.1">
    <property type="nucleotide sequence ID" value="NZ_JABDTL010000001.1"/>
</dbReference>
<dbReference type="PROSITE" id="PS52029">
    <property type="entry name" value="LD_TPASE"/>
    <property type="match status" value="1"/>
</dbReference>
<gene>
    <name evidence="12" type="ORF">HNQ61_002269</name>
</gene>
<dbReference type="GO" id="GO:0018104">
    <property type="term" value="P:peptidoglycan-protein cross-linking"/>
    <property type="evidence" value="ECO:0007669"/>
    <property type="project" value="TreeGrafter"/>
</dbReference>
<dbReference type="GO" id="GO:0071972">
    <property type="term" value="F:peptidoglycan L,D-transpeptidase activity"/>
    <property type="evidence" value="ECO:0007669"/>
    <property type="project" value="TreeGrafter"/>
</dbReference>
<feature type="chain" id="PRO_5032587599" description="L,D-TPase catalytic domain-containing protein" evidence="10">
    <location>
        <begin position="21"/>
        <end position="384"/>
    </location>
</feature>
<feature type="active site" description="Proton donor/acceptor" evidence="9">
    <location>
        <position position="155"/>
    </location>
</feature>
<dbReference type="AlphaFoldDB" id="A0A841GY31"/>
<evidence type="ECO:0000256" key="9">
    <source>
        <dbReference type="PROSITE-ProRule" id="PRU01373"/>
    </source>
</evidence>
<dbReference type="GO" id="GO:0005576">
    <property type="term" value="C:extracellular region"/>
    <property type="evidence" value="ECO:0007669"/>
    <property type="project" value="TreeGrafter"/>
</dbReference>
<dbReference type="CDD" id="cd16913">
    <property type="entry name" value="YkuD_like"/>
    <property type="match status" value="1"/>
</dbReference>
<dbReference type="InterPro" id="IPR005490">
    <property type="entry name" value="LD_TPept_cat_dom"/>
</dbReference>
<dbReference type="SUPFAM" id="SSF141523">
    <property type="entry name" value="L,D-transpeptidase catalytic domain-like"/>
    <property type="match status" value="1"/>
</dbReference>
<keyword evidence="13" id="KW-1185">Reference proteome</keyword>
<evidence type="ECO:0000313" key="13">
    <source>
        <dbReference type="Proteomes" id="UP000582837"/>
    </source>
</evidence>
<evidence type="ECO:0000256" key="7">
    <source>
        <dbReference type="ARBA" id="ARBA00022984"/>
    </source>
</evidence>
<evidence type="ECO:0000313" key="12">
    <source>
        <dbReference type="EMBL" id="MBB6070648.1"/>
    </source>
</evidence>
<keyword evidence="6 9" id="KW-0133">Cell shape</keyword>
<evidence type="ECO:0000256" key="8">
    <source>
        <dbReference type="ARBA" id="ARBA00023316"/>
    </source>
</evidence>
<dbReference type="Proteomes" id="UP000582837">
    <property type="component" value="Unassembled WGS sequence"/>
</dbReference>
<organism evidence="12 13">
    <name type="scientific">Longimicrobium terrae</name>
    <dbReference type="NCBI Taxonomy" id="1639882"/>
    <lineage>
        <taxon>Bacteria</taxon>
        <taxon>Pseudomonadati</taxon>
        <taxon>Gemmatimonadota</taxon>
        <taxon>Longimicrobiia</taxon>
        <taxon>Longimicrobiales</taxon>
        <taxon>Longimicrobiaceae</taxon>
        <taxon>Longimicrobium</taxon>
    </lineage>
</organism>
<feature type="active site" description="Nucleophile" evidence="9">
    <location>
        <position position="171"/>
    </location>
</feature>
<dbReference type="GO" id="GO:0071555">
    <property type="term" value="P:cell wall organization"/>
    <property type="evidence" value="ECO:0007669"/>
    <property type="project" value="UniProtKB-UniRule"/>
</dbReference>
<dbReference type="PANTHER" id="PTHR30582:SF24">
    <property type="entry name" value="L,D-TRANSPEPTIDASE ERFK_SRFK-RELATED"/>
    <property type="match status" value="1"/>
</dbReference>
<dbReference type="PROSITE" id="PS51257">
    <property type="entry name" value="PROKAR_LIPOPROTEIN"/>
    <property type="match status" value="1"/>
</dbReference>
<evidence type="ECO:0000256" key="4">
    <source>
        <dbReference type="ARBA" id="ARBA00022679"/>
    </source>
</evidence>
<keyword evidence="8 9" id="KW-0961">Cell wall biogenesis/degradation</keyword>
<sequence>MHFRRLPRLFPALIAAALLAGCSAVGVGSRSSAPDPRVAAPPADQPPVRRDLKYVVVDVEANELRFMDGQTVLWRAPVGTGTGFRLAGTDRHWNFNTPSGTMYVQFKEQNPTWIIPDWWFIENKRPIPPENSPLRRQEGGLGAAAVYLGNELAIHGTDKPELLGRRVSHGCIRLSDANALRLFHNVQVGTPVVIVGTAPLLGEQPDSVAAFTRAARRVTRAPNPLDRLSTAALLTRLERQLGAADTAAAWTATAHTLLERGLKEDAPALRGLLSRARQAGTEARRDEYGTFLADAFSRGSLRVTVSLNRIDADARERAAADIVDATMGLWHGGLDDQTTPWPTRRVPRDRLGPEGQAGWLAIQRAEEAYRTRFGASRARTAGRN</sequence>
<proteinExistence type="inferred from homology"/>
<keyword evidence="3" id="KW-0328">Glycosyltransferase</keyword>
<feature type="signal peptide" evidence="10">
    <location>
        <begin position="1"/>
        <end position="20"/>
    </location>
</feature>
<keyword evidence="4" id="KW-0808">Transferase</keyword>
<dbReference type="GO" id="GO:0008360">
    <property type="term" value="P:regulation of cell shape"/>
    <property type="evidence" value="ECO:0007669"/>
    <property type="project" value="UniProtKB-UniRule"/>
</dbReference>
<evidence type="ECO:0000259" key="11">
    <source>
        <dbReference type="PROSITE" id="PS52029"/>
    </source>
</evidence>
<dbReference type="InterPro" id="IPR050979">
    <property type="entry name" value="LD-transpeptidase"/>
</dbReference>
<evidence type="ECO:0000256" key="2">
    <source>
        <dbReference type="ARBA" id="ARBA00005992"/>
    </source>
</evidence>
<comment type="pathway">
    <text evidence="1 9">Cell wall biogenesis; peptidoglycan biosynthesis.</text>
</comment>
<dbReference type="Pfam" id="PF03734">
    <property type="entry name" value="YkuD"/>
    <property type="match status" value="1"/>
</dbReference>
<evidence type="ECO:0000256" key="5">
    <source>
        <dbReference type="ARBA" id="ARBA00022801"/>
    </source>
</evidence>
<evidence type="ECO:0000256" key="10">
    <source>
        <dbReference type="SAM" id="SignalP"/>
    </source>
</evidence>
<dbReference type="EMBL" id="JACHIA010000005">
    <property type="protein sequence ID" value="MBB6070648.1"/>
    <property type="molecule type" value="Genomic_DNA"/>
</dbReference>